<dbReference type="InterPro" id="IPR026022">
    <property type="entry name" value="PhoU_dom"/>
</dbReference>
<dbReference type="InterPro" id="IPR038078">
    <property type="entry name" value="PhoU-like_sf"/>
</dbReference>
<comment type="caution">
    <text evidence="2">The sequence shown here is derived from an EMBL/GenBank/DDBJ whole genome shotgun (WGS) entry which is preliminary data.</text>
</comment>
<dbReference type="Gene3D" id="1.20.58.220">
    <property type="entry name" value="Phosphate transport system protein phou homolog 2, domain 2"/>
    <property type="match status" value="1"/>
</dbReference>
<dbReference type="EMBL" id="JASNVW010000001">
    <property type="protein sequence ID" value="MDK6028343.1"/>
    <property type="molecule type" value="Genomic_DNA"/>
</dbReference>
<evidence type="ECO:0000313" key="2">
    <source>
        <dbReference type="EMBL" id="MDK6028343.1"/>
    </source>
</evidence>
<dbReference type="AlphaFoldDB" id="A0ABD4Z8B2"/>
<dbReference type="SMART" id="SM00966">
    <property type="entry name" value="SpoVT_AbrB"/>
    <property type="match status" value="1"/>
</dbReference>
<accession>A0ABD4Z8B2</accession>
<proteinExistence type="predicted"/>
<dbReference type="SUPFAM" id="SSF109755">
    <property type="entry name" value="PhoU-like"/>
    <property type="match status" value="1"/>
</dbReference>
<name>A0ABD4Z8B2_9CREN</name>
<dbReference type="RefSeq" id="WP_285273309.1">
    <property type="nucleotide sequence ID" value="NZ_JASNVW010000001.1"/>
</dbReference>
<keyword evidence="3" id="KW-1185">Reference proteome</keyword>
<dbReference type="Pfam" id="PF01895">
    <property type="entry name" value="PhoU"/>
    <property type="match status" value="1"/>
</dbReference>
<evidence type="ECO:0000313" key="3">
    <source>
        <dbReference type="Proteomes" id="UP001529235"/>
    </source>
</evidence>
<dbReference type="InterPro" id="IPR007159">
    <property type="entry name" value="SpoVT-AbrB_dom"/>
</dbReference>
<evidence type="ECO:0000259" key="1">
    <source>
        <dbReference type="SMART" id="SM00966"/>
    </source>
</evidence>
<sequence>MNTQKIVETRKVQRFGKSTLMISLPSEWVKIVDLKPSDLVVLEVKDDGSLVVFPQKLAEKRIRGKEIRIILSKNTNEELVQRALYTSYIIGYDRIVIEYENGSIPPHIMSSIRTMVRMLIGAEIVAQTKNSIVIQNFVDTERYSIDGLVERMSSTIKSMLDYLITSIKTGLTEHLKEITELEFEMDRVHALAIRYVYALNIQNTSHFLTEYRVLIKTLEDVGDSLAQAAQILNEKTVLIEVIKEVVGDKLEEMKLHLSYTIDMILQAITNQDLAIASRAADLAAEATKFVSRLEADVIPKYKSLEDYLKMKSFFEKLMLLCFNLQAAAEVAFDIVMSKKENVIKLS</sequence>
<protein>
    <submittedName>
        <fullName evidence="2">Phosphate uptake regulator PhoU</fullName>
    </submittedName>
</protein>
<reference evidence="2 3" key="1">
    <citation type="submission" date="2023-05" db="EMBL/GenBank/DDBJ databases">
        <title>A new hyperthermophilic archaea 'Ignisphaera cupida' sp. nov. and description of the family 'Ignisphaeraceae' fam. nov.</title>
        <authorList>
            <person name="Podosokorskaya O.A."/>
            <person name="Elcheninov A.G."/>
            <person name="Klukina A."/>
            <person name="Merkel A.Y."/>
        </authorList>
    </citation>
    <scope>NUCLEOTIDE SEQUENCE [LARGE SCALE GENOMIC DNA]</scope>
    <source>
        <strain evidence="2 3">4213-co</strain>
    </source>
</reference>
<dbReference type="Pfam" id="PF04014">
    <property type="entry name" value="MazE_antitoxin"/>
    <property type="match status" value="1"/>
</dbReference>
<organism evidence="2 3">
    <name type="scientific">Ignisphaera cupida</name>
    <dbReference type="NCBI Taxonomy" id="3050454"/>
    <lineage>
        <taxon>Archaea</taxon>
        <taxon>Thermoproteota</taxon>
        <taxon>Thermoprotei</taxon>
        <taxon>Desulfurococcales</taxon>
        <taxon>Desulfurococcaceae</taxon>
        <taxon>Ignisphaera</taxon>
    </lineage>
</organism>
<dbReference type="Proteomes" id="UP001529235">
    <property type="component" value="Unassembled WGS sequence"/>
</dbReference>
<feature type="domain" description="SpoVT-AbrB" evidence="1">
    <location>
        <begin position="14"/>
        <end position="60"/>
    </location>
</feature>
<gene>
    <name evidence="2" type="ORF">QPL79_03065</name>
</gene>